<comment type="caution">
    <text evidence="2">The sequence shown here is derived from an EMBL/GenBank/DDBJ whole genome shotgun (WGS) entry which is preliminary data.</text>
</comment>
<proteinExistence type="predicted"/>
<dbReference type="AlphaFoldDB" id="A0AA39WPJ5"/>
<feature type="compositionally biased region" description="Polar residues" evidence="1">
    <location>
        <begin position="87"/>
        <end position="116"/>
    </location>
</feature>
<protein>
    <recommendedName>
        <fullName evidence="4">F-box domain-containing protein</fullName>
    </recommendedName>
</protein>
<feature type="region of interest" description="Disordered" evidence="1">
    <location>
        <begin position="15"/>
        <end position="48"/>
    </location>
</feature>
<feature type="compositionally biased region" description="Low complexity" evidence="1">
    <location>
        <begin position="126"/>
        <end position="142"/>
    </location>
</feature>
<dbReference type="Proteomes" id="UP001175000">
    <property type="component" value="Unassembled WGS sequence"/>
</dbReference>
<sequence>MDIGTLLLLDVAVAASKSSASTRPTSKAPVSTSSRQSSGGSSTAFAGVGRGRVLGASAGSSSSRLPCRWSSAAYSTSTYPSPGTGQGSASRASTSLAHYNSGTHQFTSTGRPASTNLRRESDGRKPQGASGSSQPVPQPAVQPVRQYGPVSFTVPASNVDPKRLPNVSKRGLTRAAFKRQGPPPTAMIRTTYHDNPNWKNAAVINIWNSQFYALPTEILVVIAKMLDQEDKHAFRATCSLFMKLFSDWLLHDDWDTSKGGFLYPVIDNPWQYRLKKAAGLDAVARRTQLMRQQDLCAECMLFRTGNNTGFGSAAWLLENELSSPCRGCNVPHNQVFFPSKQRSQWTRLNCIGRGGAIRLCSHRNVRWSDLRDAGKLTRRRNGENTPNVRAEITCFHPSHALNAGVCTKFSYPSRLDPSHPPSCYPTLTIIRKAWGAKGRFNLVKRNTIYLFDIDPSQHVSLQNIRDIMKSLARSQPLIPTRDFYNTAQLCPHVTFADKLLLQAFWPSRCACFGMHAPLPWQGQQRALDVLPDRFQGDPNGVPLAECLSAAQRDPSRVGKFLQPGAVHLDVLAEVEGISKPLDERWLGLVHPDTWGVREKKGTKHILWCDGYQCAIGTKWEEHGRLNERNFPKKG</sequence>
<gene>
    <name evidence="2" type="ORF">B0T14DRAFT_603083</name>
</gene>
<evidence type="ECO:0000313" key="3">
    <source>
        <dbReference type="Proteomes" id="UP001175000"/>
    </source>
</evidence>
<keyword evidence="3" id="KW-1185">Reference proteome</keyword>
<reference evidence="2" key="1">
    <citation type="submission" date="2023-06" db="EMBL/GenBank/DDBJ databases">
        <title>Genome-scale phylogeny and comparative genomics of the fungal order Sordariales.</title>
        <authorList>
            <consortium name="Lawrence Berkeley National Laboratory"/>
            <person name="Hensen N."/>
            <person name="Bonometti L."/>
            <person name="Westerberg I."/>
            <person name="Brannstrom I.O."/>
            <person name="Guillou S."/>
            <person name="Cros-Aarteil S."/>
            <person name="Calhoun S."/>
            <person name="Haridas S."/>
            <person name="Kuo A."/>
            <person name="Mondo S."/>
            <person name="Pangilinan J."/>
            <person name="Riley R."/>
            <person name="Labutti K."/>
            <person name="Andreopoulos B."/>
            <person name="Lipzen A."/>
            <person name="Chen C."/>
            <person name="Yanf M."/>
            <person name="Daum C."/>
            <person name="Ng V."/>
            <person name="Clum A."/>
            <person name="Steindorff A."/>
            <person name="Ohm R."/>
            <person name="Martin F."/>
            <person name="Silar P."/>
            <person name="Natvig D."/>
            <person name="Lalanne C."/>
            <person name="Gautier V."/>
            <person name="Ament-Velasquez S.L."/>
            <person name="Kruys A."/>
            <person name="Hutchinson M.I."/>
            <person name="Powell A.J."/>
            <person name="Barry K."/>
            <person name="Miller A.N."/>
            <person name="Grigoriev I.V."/>
            <person name="Debuchy R."/>
            <person name="Gladieux P."/>
            <person name="Thoren M.H."/>
            <person name="Johannesson H."/>
        </authorList>
    </citation>
    <scope>NUCLEOTIDE SEQUENCE</scope>
    <source>
        <strain evidence="2">CBS 606.72</strain>
    </source>
</reference>
<dbReference type="CDD" id="cd09917">
    <property type="entry name" value="F-box_SF"/>
    <property type="match status" value="1"/>
</dbReference>
<feature type="compositionally biased region" description="Low complexity" evidence="1">
    <location>
        <begin position="31"/>
        <end position="48"/>
    </location>
</feature>
<evidence type="ECO:0000256" key="1">
    <source>
        <dbReference type="SAM" id="MobiDB-lite"/>
    </source>
</evidence>
<dbReference type="InterPro" id="IPR036047">
    <property type="entry name" value="F-box-like_dom_sf"/>
</dbReference>
<name>A0AA39WPJ5_9PEZI</name>
<organism evidence="2 3">
    <name type="scientific">Immersiella caudata</name>
    <dbReference type="NCBI Taxonomy" id="314043"/>
    <lineage>
        <taxon>Eukaryota</taxon>
        <taxon>Fungi</taxon>
        <taxon>Dikarya</taxon>
        <taxon>Ascomycota</taxon>
        <taxon>Pezizomycotina</taxon>
        <taxon>Sordariomycetes</taxon>
        <taxon>Sordariomycetidae</taxon>
        <taxon>Sordariales</taxon>
        <taxon>Lasiosphaeriaceae</taxon>
        <taxon>Immersiella</taxon>
    </lineage>
</organism>
<evidence type="ECO:0008006" key="4">
    <source>
        <dbReference type="Google" id="ProtNLM"/>
    </source>
</evidence>
<dbReference type="SUPFAM" id="SSF81383">
    <property type="entry name" value="F-box domain"/>
    <property type="match status" value="1"/>
</dbReference>
<dbReference type="EMBL" id="JAULSU010000004">
    <property type="protein sequence ID" value="KAK0619218.1"/>
    <property type="molecule type" value="Genomic_DNA"/>
</dbReference>
<feature type="region of interest" description="Disordered" evidence="1">
    <location>
        <begin position="74"/>
        <end position="142"/>
    </location>
</feature>
<evidence type="ECO:0000313" key="2">
    <source>
        <dbReference type="EMBL" id="KAK0619218.1"/>
    </source>
</evidence>
<accession>A0AA39WPJ5</accession>